<dbReference type="InterPro" id="IPR013424">
    <property type="entry name" value="Ice-binding_C"/>
</dbReference>
<dbReference type="EMBL" id="CP000148">
    <property type="protein sequence ID" value="ABB31025.1"/>
    <property type="molecule type" value="Genomic_DNA"/>
</dbReference>
<name>Q39XJ9_GEOMG</name>
<evidence type="ECO:0000259" key="1">
    <source>
        <dbReference type="Pfam" id="PF07589"/>
    </source>
</evidence>
<protein>
    <submittedName>
        <fullName evidence="2">PEP motif-containing outer membrane channel, putative exosortase substrate</fullName>
    </submittedName>
</protein>
<reference evidence="2 3" key="2">
    <citation type="journal article" date="2009" name="BMC Microbiol.">
        <title>The genome sequence of Geobacter metallireducens: features of metabolism, physiology and regulation common and dissimilar to Geobacter sulfurreducens.</title>
        <authorList>
            <person name="Aklujkar M."/>
            <person name="Krushkal J."/>
            <person name="DiBartolo G."/>
            <person name="Lapidus A."/>
            <person name="Land M.L."/>
            <person name="Lovley D.R."/>
        </authorList>
    </citation>
    <scope>NUCLEOTIDE SEQUENCE [LARGE SCALE GENOMIC DNA]</scope>
    <source>
        <strain evidence="3">ATCC 53774 / DSM 7210 / GS-15</strain>
    </source>
</reference>
<dbReference type="AlphaFoldDB" id="Q39XJ9"/>
<organism evidence="2 3">
    <name type="scientific">Geobacter metallireducens (strain ATCC 53774 / DSM 7210 / GS-15)</name>
    <dbReference type="NCBI Taxonomy" id="269799"/>
    <lineage>
        <taxon>Bacteria</taxon>
        <taxon>Pseudomonadati</taxon>
        <taxon>Thermodesulfobacteriota</taxon>
        <taxon>Desulfuromonadia</taxon>
        <taxon>Geobacterales</taxon>
        <taxon>Geobacteraceae</taxon>
        <taxon>Geobacter</taxon>
    </lineage>
</organism>
<sequence length="358" mass="38087">MAKRIRSGFGAGAAALLILLCQSAQVFGYAEYYTYGDYNPTSSSNPGYYREYNDSAARVSFSRPVGDMLSIGDNKSYATSSGYADAGKLRMGISASAVSRPQNNYFTSSYIATTATNRATILPGTSGLSAGDTTRLQLTMKLDGTLGADARSYPGKGWAHAEFDAGFAISDSSVTICGPGEVGCWSPQLAFFGASGEAEAYDVYGPGWGYNYSNHWSESWSYGSNITPETSHDLAGGTKEQGVGMYYDWGRSFDTGYLTLVFEAIVGHTLDIESYLEAYVDANNDAESFADFDKTLAFGLTPTNGVVLGWEIGNPVPPAENAVPPGPEAVPEPSSMLLVGAGLVSLLGLHRVRARKEQ</sequence>
<accession>Q39XJ9</accession>
<evidence type="ECO:0000313" key="3">
    <source>
        <dbReference type="Proteomes" id="UP000007073"/>
    </source>
</evidence>
<keyword evidence="3" id="KW-1185">Reference proteome</keyword>
<gene>
    <name evidence="2" type="ordered locus">Gmet_0783</name>
</gene>
<dbReference type="HOGENOM" id="CLU_773300_0_0_7"/>
<reference evidence="2 3" key="1">
    <citation type="submission" date="2005-10" db="EMBL/GenBank/DDBJ databases">
        <title>Complete sequence of Geobacter metallireducens GS-15.</title>
        <authorList>
            <consortium name="US DOE Joint Genome Institute"/>
            <person name="Copeland A."/>
            <person name="Lucas S."/>
            <person name="Lapidus A."/>
            <person name="Barry K."/>
            <person name="Detter J.C."/>
            <person name="Glavina T."/>
            <person name="Hammon N."/>
            <person name="Israni S."/>
            <person name="Pitluck S."/>
            <person name="Di Bartolo G."/>
            <person name="Chain P."/>
            <person name="Schmutz J."/>
            <person name="Larimer F."/>
            <person name="Land M."/>
            <person name="Kyrpides N."/>
            <person name="Ivanova N."/>
            <person name="Richardson P."/>
        </authorList>
    </citation>
    <scope>NUCLEOTIDE SEQUENCE [LARGE SCALE GENOMIC DNA]</scope>
    <source>
        <strain evidence="3">ATCC 53774 / DSM 7210 / GS-15</strain>
    </source>
</reference>
<dbReference type="Pfam" id="PF07589">
    <property type="entry name" value="PEP-CTERM"/>
    <property type="match status" value="1"/>
</dbReference>
<evidence type="ECO:0000313" key="2">
    <source>
        <dbReference type="EMBL" id="ABB31025.1"/>
    </source>
</evidence>
<proteinExistence type="predicted"/>
<dbReference type="NCBIfam" id="TIGR02595">
    <property type="entry name" value="PEP_CTERM"/>
    <property type="match status" value="1"/>
</dbReference>
<dbReference type="KEGG" id="gme:Gmet_0783"/>
<feature type="domain" description="Ice-binding protein C-terminal" evidence="1">
    <location>
        <begin position="329"/>
        <end position="351"/>
    </location>
</feature>
<dbReference type="Proteomes" id="UP000007073">
    <property type="component" value="Chromosome"/>
</dbReference>